<sequence>MATYYPINLPLQQQPAFLPPRQPRRRRVRKPQATNNGFGKKIDELTKKLEKLMPKQVSNSYYSLQASYGQDLPKLLVQPTLDTDIRHRIANSDLNKLTTDIKKRLQVGAGSITKNPNGQVTVHLQFIPPGSIGQGRTFIPLKHEAADTEEDV</sequence>
<dbReference type="GO" id="GO:0019013">
    <property type="term" value="C:viral nucleocapsid"/>
    <property type="evidence" value="ECO:0007669"/>
    <property type="project" value="UniProtKB-KW"/>
</dbReference>
<keyword evidence="1" id="KW-0946">Virion</keyword>
<reference evidence="1" key="1">
    <citation type="journal article" date="2019" name="Front Vet Sci">
        <title>Longitudinal and Cross-Sectional Sampling of Serpentovirus (Nidovirus) Infection in Captive Snakes Reveals High Prevalence, Persistent Infection, and Increased Mortality in Pythons and Divergent Serpentovirus Infection in Boas and Colubrids.</title>
        <authorList>
            <person name="Hoon-Hanks L.L."/>
            <person name="Ossiboff R.J."/>
            <person name="Bartolini P."/>
            <person name="Fogelson S.B."/>
            <person name="Perry S.M."/>
            <person name="Stohr A.C."/>
            <person name="Cross S.T."/>
            <person name="Wellehan J.F.X."/>
            <person name="Jacobson E.R."/>
            <person name="Dubovi E.J."/>
            <person name="Stenglein M.D."/>
        </authorList>
    </citation>
    <scope>NUCLEOTIDE SEQUENCE</scope>
    <source>
        <strain evidence="1">L1</strain>
    </source>
</reference>
<evidence type="ECO:0000313" key="1">
    <source>
        <dbReference type="EMBL" id="QFU19768.1"/>
    </source>
</evidence>
<dbReference type="Pfam" id="PF01481">
    <property type="entry name" value="Arteri_nucleo"/>
    <property type="match status" value="1"/>
</dbReference>
<dbReference type="InterPro" id="IPR002484">
    <property type="entry name" value="Arte_nucleocap"/>
</dbReference>
<gene>
    <name evidence="1" type="primary">ORF5</name>
</gene>
<reference evidence="1" key="2">
    <citation type="submission" date="2019-07" db="EMBL/GenBank/DDBJ databases">
        <authorList>
            <person name="Hoon-Hanks L."/>
            <person name="Stenglein M.D."/>
        </authorList>
    </citation>
    <scope>NUCLEOTIDE SEQUENCE</scope>
    <source>
        <strain evidence="1">L1</strain>
    </source>
</reference>
<keyword evidence="1" id="KW-0543">Viral nucleoprotein</keyword>
<proteinExistence type="predicted"/>
<organism evidence="1">
    <name type="scientific">Serpentovirinae sp</name>
    <dbReference type="NCBI Taxonomy" id="2661817"/>
    <lineage>
        <taxon>Viruses</taxon>
        <taxon>Riboviria</taxon>
        <taxon>Orthornavirae</taxon>
        <taxon>Pisuviricota</taxon>
        <taxon>Pisoniviricetes</taxon>
        <taxon>Nidovirales</taxon>
        <taxon>Tornidovirineae</taxon>
        <taxon>Tobaniviridae</taxon>
        <taxon>Serpentovirinae</taxon>
    </lineage>
</organism>
<protein>
    <submittedName>
        <fullName evidence="1">Putative nucleoprotein</fullName>
    </submittedName>
</protein>
<dbReference type="EMBL" id="MN161567">
    <property type="protein sequence ID" value="QFU19768.1"/>
    <property type="molecule type" value="Genomic_RNA"/>
</dbReference>
<accession>A0A5P9K527</accession>
<name>A0A5P9K527_9NIDO</name>